<dbReference type="InterPro" id="IPR000673">
    <property type="entry name" value="Sig_transdc_resp-reg_Me-estase"/>
</dbReference>
<dbReference type="GO" id="GO:0000156">
    <property type="term" value="F:phosphorelay response regulator activity"/>
    <property type="evidence" value="ECO:0007669"/>
    <property type="project" value="InterPro"/>
</dbReference>
<evidence type="ECO:0000256" key="3">
    <source>
        <dbReference type="ARBA" id="ARBA00022603"/>
    </source>
</evidence>
<dbReference type="Pfam" id="PF13596">
    <property type="entry name" value="PAS_10"/>
    <property type="match status" value="1"/>
</dbReference>
<dbReference type="Gene3D" id="3.30.450.20">
    <property type="entry name" value="PAS domain"/>
    <property type="match status" value="2"/>
</dbReference>
<comment type="catalytic activity">
    <reaction evidence="1">
        <text>L-glutamyl-[protein] + S-adenosyl-L-methionine = [protein]-L-glutamate 5-O-methyl ester + S-adenosyl-L-homocysteine</text>
        <dbReference type="Rhea" id="RHEA:24452"/>
        <dbReference type="Rhea" id="RHEA-COMP:10208"/>
        <dbReference type="Rhea" id="RHEA-COMP:10311"/>
        <dbReference type="ChEBI" id="CHEBI:29973"/>
        <dbReference type="ChEBI" id="CHEBI:57856"/>
        <dbReference type="ChEBI" id="CHEBI:59789"/>
        <dbReference type="ChEBI" id="CHEBI:82795"/>
        <dbReference type="EC" id="2.1.1.80"/>
    </reaction>
</comment>
<comment type="caution">
    <text evidence="10">The sequence shown here is derived from an EMBL/GenBank/DDBJ whole genome shotgun (WGS) entry which is preliminary data.</text>
</comment>
<feature type="active site" evidence="6">
    <location>
        <position position="56"/>
    </location>
</feature>
<dbReference type="PROSITE" id="PS50123">
    <property type="entry name" value="CHER"/>
    <property type="match status" value="1"/>
</dbReference>
<dbReference type="InterPro" id="IPR000780">
    <property type="entry name" value="CheR_MeTrfase"/>
</dbReference>
<gene>
    <name evidence="10" type="ORF">FHK82_07405</name>
</gene>
<feature type="domain" description="CheR-type methyltransferase" evidence="9">
    <location>
        <begin position="224"/>
        <end position="464"/>
    </location>
</feature>
<evidence type="ECO:0000256" key="6">
    <source>
        <dbReference type="PROSITE-ProRule" id="PRU00050"/>
    </source>
</evidence>
<dbReference type="CDD" id="cd02440">
    <property type="entry name" value="AdoMet_MTases"/>
    <property type="match status" value="1"/>
</dbReference>
<evidence type="ECO:0000259" key="8">
    <source>
        <dbReference type="PROSITE" id="PS50122"/>
    </source>
</evidence>
<protein>
    <recommendedName>
        <fullName evidence="2">protein-glutamate O-methyltransferase</fullName>
        <ecNumber evidence="2">2.1.1.80</ecNumber>
    </recommendedName>
</protein>
<dbReference type="SUPFAM" id="SSF52738">
    <property type="entry name" value="Methylesterase CheB, C-terminal domain"/>
    <property type="match status" value="1"/>
</dbReference>
<feature type="region of interest" description="Disordered" evidence="7">
    <location>
        <begin position="680"/>
        <end position="707"/>
    </location>
</feature>
<keyword evidence="5" id="KW-0949">S-adenosyl-L-methionine</keyword>
<dbReference type="InterPro" id="IPR036804">
    <property type="entry name" value="CheR_N_sf"/>
</dbReference>
<reference evidence="10 11" key="1">
    <citation type="submission" date="2019-07" db="EMBL/GenBank/DDBJ databases">
        <title>The pathways for chlorine oxyanion respiration interact through the shared metabolite chlorate.</title>
        <authorList>
            <person name="Barnum T.P."/>
            <person name="Cheng Y."/>
            <person name="Hill K.A."/>
            <person name="Lucas L.N."/>
            <person name="Carlson H.K."/>
            <person name="Coates J.D."/>
        </authorList>
    </citation>
    <scope>NUCLEOTIDE SEQUENCE [LARGE SCALE GENOMIC DNA]</scope>
    <source>
        <strain evidence="10">BK-3</strain>
    </source>
</reference>
<dbReference type="Proteomes" id="UP000317355">
    <property type="component" value="Unassembled WGS sequence"/>
</dbReference>
<keyword evidence="4 10" id="KW-0808">Transferase</keyword>
<dbReference type="CDD" id="cd16434">
    <property type="entry name" value="CheB-CheR_fusion"/>
    <property type="match status" value="1"/>
</dbReference>
<dbReference type="EC" id="2.1.1.80" evidence="2"/>
<keyword evidence="3 10" id="KW-0489">Methyltransferase</keyword>
<dbReference type="SUPFAM" id="SSF53335">
    <property type="entry name" value="S-adenosyl-L-methionine-dependent methyltransferases"/>
    <property type="match status" value="1"/>
</dbReference>
<feature type="compositionally biased region" description="Polar residues" evidence="7">
    <location>
        <begin position="692"/>
        <end position="705"/>
    </location>
</feature>
<dbReference type="SMART" id="SM00138">
    <property type="entry name" value="MeTrc"/>
    <property type="match status" value="1"/>
</dbReference>
<sequence>MPQQFPGAQSDQPSSVEHKHFSIVGIGASAGGLEAFEQFFRSMPTDSGLAFVLVSHLDPSHASLLTEILQRTTTMPVMEAQDHLRVAPNSVYVIPPNRDMAIFGSTLLLSIPEGPRGQRMPIDAFLRTLAEDQGEKAVGVILSGTGTDGTQGLRAILGAGGITLAQDPQTAKYAGMPSSAIQAGYVTRVLQVEEMPTVLQAGMSVLVISPETDASATKAALGGMNRILMLLRNVTGNDFSQYKKNTIGRRIERRMSRHNIEDVEVYVRYLKENPDEVSILFKELLINVTNFFRDPEAFLFLKEDVIPQILADKPEGYVFRAWVSGCATGEEAYSIAILLREFMDESQRDLKVQIYATDLDEDAINVARAGLYSPNIAADVLPERLRRFFVKEDAGYRIKKEIREMVVFAIQNIIKDPPFTRLDLLTCRNLMIYLEPELQNRLIPAFHYAIKPGGVLFLSPSESIGGHPNLFAALSRKWKIYRAVHSTASARAVMASGLSWAAEPGKKGVDEVVKKTKEINFSELTKRVLLQFFAPASVLVDLDGNILFVHGETGKYLRPAPGQATLNLVDMAREGLQLELRSSLQEAASLGNPILNRQVLIKTNGDRQMINLNVRPLPVGNTEQSLLLVSFQEMAQGTGKVTSVKSGKRAPLKAEARRIDVLEHELAYTRENLQATIEEQQASNEELKSTNEELQSTNEELQSTNEELETSKEELQSVNEELVTVNSELQAKIEQLAGMQNDMKNLLDNINIGTIFLDQYLCIRRFTREATQVYRLVSTDVGRSLADIKSDLEGYDLLPEAQAVLDTLVPFECEAHTVNGTCYLARIQPYRTLDNMIDGVVLTFTDISLRVAAEAATQVAREQADAIIDTLRESLLVLDDNLNVVRASRSFLQDFQVTPEKTIGCKVYELGNGQWDIPELRELLENILPRDKEFEAFEVVHDFPTIGRRKMILNARRILGEKTSKSLILLAMEQMKE</sequence>
<dbReference type="GO" id="GO:0008984">
    <property type="term" value="F:protein-glutamate methylesterase activity"/>
    <property type="evidence" value="ECO:0007669"/>
    <property type="project" value="InterPro"/>
</dbReference>
<evidence type="ECO:0000259" key="9">
    <source>
        <dbReference type="PROSITE" id="PS50123"/>
    </source>
</evidence>
<name>A0A558D5R0_9GAMM</name>
<dbReference type="GO" id="GO:0006935">
    <property type="term" value="P:chemotaxis"/>
    <property type="evidence" value="ECO:0007669"/>
    <property type="project" value="UniProtKB-UniRule"/>
</dbReference>
<dbReference type="EMBL" id="VMRY01000023">
    <property type="protein sequence ID" value="TVT56340.1"/>
    <property type="molecule type" value="Genomic_DNA"/>
</dbReference>
<dbReference type="PROSITE" id="PS50122">
    <property type="entry name" value="CHEB"/>
    <property type="match status" value="1"/>
</dbReference>
<evidence type="ECO:0000256" key="1">
    <source>
        <dbReference type="ARBA" id="ARBA00001541"/>
    </source>
</evidence>
<dbReference type="Pfam" id="PF03705">
    <property type="entry name" value="CheR_N"/>
    <property type="match status" value="1"/>
</dbReference>
<dbReference type="Gene3D" id="3.40.50.150">
    <property type="entry name" value="Vaccinia Virus protein VP39"/>
    <property type="match status" value="1"/>
</dbReference>
<dbReference type="PANTHER" id="PTHR24422:SF27">
    <property type="entry name" value="PROTEIN-GLUTAMATE O-METHYLTRANSFERASE"/>
    <property type="match status" value="1"/>
</dbReference>
<dbReference type="InterPro" id="IPR029063">
    <property type="entry name" value="SAM-dependent_MTases_sf"/>
</dbReference>
<evidence type="ECO:0000256" key="2">
    <source>
        <dbReference type="ARBA" id="ARBA00012534"/>
    </source>
</evidence>
<dbReference type="InterPro" id="IPR022641">
    <property type="entry name" value="CheR_N"/>
</dbReference>
<dbReference type="GO" id="GO:0008983">
    <property type="term" value="F:protein-glutamate O-methyltransferase activity"/>
    <property type="evidence" value="ECO:0007669"/>
    <property type="project" value="UniProtKB-EC"/>
</dbReference>
<feature type="active site" evidence="6">
    <location>
        <position position="29"/>
    </location>
</feature>
<keyword evidence="6" id="KW-0145">Chemotaxis</keyword>
<feature type="active site" evidence="6">
    <location>
        <position position="148"/>
    </location>
</feature>
<dbReference type="InterPro" id="IPR022642">
    <property type="entry name" value="CheR_C"/>
</dbReference>
<evidence type="ECO:0000256" key="7">
    <source>
        <dbReference type="SAM" id="MobiDB-lite"/>
    </source>
</evidence>
<dbReference type="GO" id="GO:0032259">
    <property type="term" value="P:methylation"/>
    <property type="evidence" value="ECO:0007669"/>
    <property type="project" value="UniProtKB-KW"/>
</dbReference>
<dbReference type="Pfam" id="PF01739">
    <property type="entry name" value="CheR"/>
    <property type="match status" value="1"/>
</dbReference>
<dbReference type="PRINTS" id="PR00996">
    <property type="entry name" value="CHERMTFRASE"/>
</dbReference>
<dbReference type="PANTHER" id="PTHR24422">
    <property type="entry name" value="CHEMOTAXIS PROTEIN METHYLTRANSFERASE"/>
    <property type="match status" value="1"/>
</dbReference>
<dbReference type="Gene3D" id="3.40.50.180">
    <property type="entry name" value="Methylesterase CheB, C-terminal domain"/>
    <property type="match status" value="1"/>
</dbReference>
<evidence type="ECO:0000256" key="4">
    <source>
        <dbReference type="ARBA" id="ARBA00022679"/>
    </source>
</evidence>
<accession>A0A558D5R0</accession>
<evidence type="ECO:0000313" key="10">
    <source>
        <dbReference type="EMBL" id="TVT56340.1"/>
    </source>
</evidence>
<proteinExistence type="predicted"/>
<dbReference type="GO" id="GO:0005737">
    <property type="term" value="C:cytoplasm"/>
    <property type="evidence" value="ECO:0007669"/>
    <property type="project" value="InterPro"/>
</dbReference>
<dbReference type="InterPro" id="IPR000014">
    <property type="entry name" value="PAS"/>
</dbReference>
<evidence type="ECO:0000256" key="5">
    <source>
        <dbReference type="ARBA" id="ARBA00022691"/>
    </source>
</evidence>
<dbReference type="InterPro" id="IPR035965">
    <property type="entry name" value="PAS-like_dom_sf"/>
</dbReference>
<dbReference type="CDD" id="cd00130">
    <property type="entry name" value="PAS"/>
    <property type="match status" value="1"/>
</dbReference>
<dbReference type="Pfam" id="PF01339">
    <property type="entry name" value="CheB_methylest"/>
    <property type="match status" value="1"/>
</dbReference>
<organism evidence="10 11">
    <name type="scientific">Sedimenticola thiotaurini</name>
    <dbReference type="NCBI Taxonomy" id="1543721"/>
    <lineage>
        <taxon>Bacteria</taxon>
        <taxon>Pseudomonadati</taxon>
        <taxon>Pseudomonadota</taxon>
        <taxon>Gammaproteobacteria</taxon>
        <taxon>Chromatiales</taxon>
        <taxon>Sedimenticolaceae</taxon>
        <taxon>Sedimenticola</taxon>
    </lineage>
</organism>
<dbReference type="Gene3D" id="1.10.155.10">
    <property type="entry name" value="Chemotaxis receptor methyltransferase CheR, N-terminal domain"/>
    <property type="match status" value="1"/>
</dbReference>
<evidence type="ECO:0000313" key="11">
    <source>
        <dbReference type="Proteomes" id="UP000317355"/>
    </source>
</evidence>
<keyword evidence="6" id="KW-0378">Hydrolase</keyword>
<dbReference type="InterPro" id="IPR035909">
    <property type="entry name" value="CheB_C"/>
</dbReference>
<dbReference type="SUPFAM" id="SSF55785">
    <property type="entry name" value="PYP-like sensor domain (PAS domain)"/>
    <property type="match status" value="2"/>
</dbReference>
<feature type="domain" description="CheB-type methylesterase" evidence="8">
    <location>
        <begin position="17"/>
        <end position="206"/>
    </location>
</feature>
<dbReference type="SUPFAM" id="SSF47757">
    <property type="entry name" value="Chemotaxis receptor methyltransferase CheR, N-terminal domain"/>
    <property type="match status" value="1"/>
</dbReference>
<dbReference type="AlphaFoldDB" id="A0A558D5R0"/>
<dbReference type="InterPro" id="IPR050903">
    <property type="entry name" value="Bact_Chemotaxis_MeTrfase"/>
</dbReference>